<evidence type="ECO:0000313" key="1">
    <source>
        <dbReference type="EMBL" id="GAH85608.1"/>
    </source>
</evidence>
<gene>
    <name evidence="1" type="ORF">S03H2_67038</name>
</gene>
<dbReference type="EMBL" id="BARU01043836">
    <property type="protein sequence ID" value="GAH85608.1"/>
    <property type="molecule type" value="Genomic_DNA"/>
</dbReference>
<sequence length="62" mass="6483">MSGEKPGRFLSIIFDEADGGIYYLPYAAEPVVQVEVSASGPVAIVLGDYLAVGVNIGLLNRA</sequence>
<organism evidence="1">
    <name type="scientific">marine sediment metagenome</name>
    <dbReference type="NCBI Taxonomy" id="412755"/>
    <lineage>
        <taxon>unclassified sequences</taxon>
        <taxon>metagenomes</taxon>
        <taxon>ecological metagenomes</taxon>
    </lineage>
</organism>
<protein>
    <submittedName>
        <fullName evidence="1">Uncharacterized protein</fullName>
    </submittedName>
</protein>
<name>X1KUF8_9ZZZZ</name>
<accession>X1KUF8</accession>
<comment type="caution">
    <text evidence="1">The sequence shown here is derived from an EMBL/GenBank/DDBJ whole genome shotgun (WGS) entry which is preliminary data.</text>
</comment>
<feature type="non-terminal residue" evidence="1">
    <location>
        <position position="62"/>
    </location>
</feature>
<proteinExistence type="predicted"/>
<reference evidence="1" key="1">
    <citation type="journal article" date="2014" name="Front. Microbiol.">
        <title>High frequency of phylogenetically diverse reductive dehalogenase-homologous genes in deep subseafloor sedimentary metagenomes.</title>
        <authorList>
            <person name="Kawai M."/>
            <person name="Futagami T."/>
            <person name="Toyoda A."/>
            <person name="Takaki Y."/>
            <person name="Nishi S."/>
            <person name="Hori S."/>
            <person name="Arai W."/>
            <person name="Tsubouchi T."/>
            <person name="Morono Y."/>
            <person name="Uchiyama I."/>
            <person name="Ito T."/>
            <person name="Fujiyama A."/>
            <person name="Inagaki F."/>
            <person name="Takami H."/>
        </authorList>
    </citation>
    <scope>NUCLEOTIDE SEQUENCE</scope>
    <source>
        <strain evidence="1">Expedition CK06-06</strain>
    </source>
</reference>
<dbReference type="AlphaFoldDB" id="X1KUF8"/>